<dbReference type="InterPro" id="IPR050483">
    <property type="entry name" value="CoA-transferase_III_domain"/>
</dbReference>
<dbReference type="SUPFAM" id="SSF89796">
    <property type="entry name" value="CoA-transferase family III (CaiB/BaiF)"/>
    <property type="match status" value="1"/>
</dbReference>
<gene>
    <name evidence="2" type="ORF">JHL22_15675</name>
</gene>
<accession>A0ABS1EI40</accession>
<dbReference type="InterPro" id="IPR003673">
    <property type="entry name" value="CoA-Trfase_fam_III"/>
</dbReference>
<dbReference type="Gene3D" id="3.30.1540.10">
    <property type="entry name" value="formyl-coa transferase, domain 3"/>
    <property type="match status" value="1"/>
</dbReference>
<evidence type="ECO:0000256" key="1">
    <source>
        <dbReference type="ARBA" id="ARBA00022679"/>
    </source>
</evidence>
<evidence type="ECO:0000313" key="3">
    <source>
        <dbReference type="Proteomes" id="UP000635316"/>
    </source>
</evidence>
<dbReference type="EMBL" id="JAENGP010000030">
    <property type="protein sequence ID" value="MBK1782651.1"/>
    <property type="molecule type" value="Genomic_DNA"/>
</dbReference>
<dbReference type="GO" id="GO:0016740">
    <property type="term" value="F:transferase activity"/>
    <property type="evidence" value="ECO:0007669"/>
    <property type="project" value="UniProtKB-KW"/>
</dbReference>
<reference evidence="2 3" key="1">
    <citation type="submission" date="2020-12" db="EMBL/GenBank/DDBJ databases">
        <authorList>
            <person name="Lu T."/>
            <person name="Wang Q."/>
            <person name="Han X."/>
        </authorList>
    </citation>
    <scope>NUCLEOTIDE SEQUENCE [LARGE SCALE GENOMIC DNA]</scope>
    <source>
        <strain evidence="2 3">WQ 585</strain>
    </source>
</reference>
<proteinExistence type="predicted"/>
<dbReference type="InterPro" id="IPR023606">
    <property type="entry name" value="CoA-Trfase_III_dom_1_sf"/>
</dbReference>
<name>A0ABS1EI40_9BURK</name>
<dbReference type="InterPro" id="IPR044855">
    <property type="entry name" value="CoA-Trfase_III_dom3_sf"/>
</dbReference>
<keyword evidence="3" id="KW-1185">Reference proteome</keyword>
<evidence type="ECO:0000313" key="2">
    <source>
        <dbReference type="EMBL" id="MBK1782651.1"/>
    </source>
</evidence>
<dbReference type="Gene3D" id="3.40.50.10540">
    <property type="entry name" value="Crotonobetainyl-coa:carnitine coa-transferase, domain 1"/>
    <property type="match status" value="1"/>
</dbReference>
<dbReference type="RefSeq" id="WP_200239520.1">
    <property type="nucleotide sequence ID" value="NZ_JAENGP010000030.1"/>
</dbReference>
<keyword evidence="1 2" id="KW-0808">Transferase</keyword>
<comment type="caution">
    <text evidence="2">The sequence shown here is derived from an EMBL/GenBank/DDBJ whole genome shotgun (WGS) entry which is preliminary data.</text>
</comment>
<dbReference type="PANTHER" id="PTHR48207:SF4">
    <property type="entry name" value="BLL6097 PROTEIN"/>
    <property type="match status" value="1"/>
</dbReference>
<sequence length="382" mass="41855">MLPLEGIKVVDLCNVVMGPYATQILAEYGADVIKVEPPGGDDSRRTGLALEENMATLFLGVNRGKRSIVLDLKSPADLAKLYALIRTSDVLVHNIRPQKLQALGIDAQTICEQNPTIIYTSLTGFGQNGPYGGRPAYDDVIQGMSGLASLSQRHNQEKPFYLPTIVADKTVGLQAVGAILAAVVKKERLGVGSVVEVPMFESMVAYALVEHMYGATFSPQTGAMGYPRALSAWRKPFATRDGYICVMPYTDKHWNDLLLASGNAQLVQDQRFQSIAARSEHTSFVYEKLGEILTQKTNAEWLVLLEDLQVPAANINEPEDLLQDPHLQAVGFFQHIKDESMGSLCFPGTPVLFDGARPYNRVPPRLGQHTEEILSEIAIEST</sequence>
<organism evidence="2 3">
    <name type="scientific">Advenella mandrilli</name>
    <dbReference type="NCBI Taxonomy" id="2800330"/>
    <lineage>
        <taxon>Bacteria</taxon>
        <taxon>Pseudomonadati</taxon>
        <taxon>Pseudomonadota</taxon>
        <taxon>Betaproteobacteria</taxon>
        <taxon>Burkholderiales</taxon>
        <taxon>Alcaligenaceae</taxon>
    </lineage>
</organism>
<dbReference type="Proteomes" id="UP000635316">
    <property type="component" value="Unassembled WGS sequence"/>
</dbReference>
<dbReference type="Pfam" id="PF02515">
    <property type="entry name" value="CoA_transf_3"/>
    <property type="match status" value="1"/>
</dbReference>
<protein>
    <submittedName>
        <fullName evidence="2">CoA transferase</fullName>
    </submittedName>
</protein>
<dbReference type="PANTHER" id="PTHR48207">
    <property type="entry name" value="SUCCINATE--HYDROXYMETHYLGLUTARATE COA-TRANSFERASE"/>
    <property type="match status" value="1"/>
</dbReference>